<dbReference type="InterPro" id="IPR001387">
    <property type="entry name" value="Cro/C1-type_HTH"/>
</dbReference>
<dbReference type="Proteomes" id="UP000749334">
    <property type="component" value="Unassembled WGS sequence"/>
</dbReference>
<protein>
    <submittedName>
        <fullName evidence="2">Helix-turn-helix transcriptional regulator</fullName>
    </submittedName>
</protein>
<reference evidence="2" key="1">
    <citation type="journal article" date="2021" name="PeerJ">
        <title>Extensive microbial diversity within the chicken gut microbiome revealed by metagenomics and culture.</title>
        <authorList>
            <person name="Gilroy R."/>
            <person name="Ravi A."/>
            <person name="Getino M."/>
            <person name="Pursley I."/>
            <person name="Horton D.L."/>
            <person name="Alikhan N.F."/>
            <person name="Baker D."/>
            <person name="Gharbi K."/>
            <person name="Hall N."/>
            <person name="Watson M."/>
            <person name="Adriaenssens E.M."/>
            <person name="Foster-Nyarko E."/>
            <person name="Jarju S."/>
            <person name="Secka A."/>
            <person name="Antonio M."/>
            <person name="Oren A."/>
            <person name="Chaudhuri R.R."/>
            <person name="La Ragione R."/>
            <person name="Hildebrand F."/>
            <person name="Pallen M.J."/>
        </authorList>
    </citation>
    <scope>NUCLEOTIDE SEQUENCE</scope>
    <source>
        <strain evidence="2">ChiHjej11B10-15683</strain>
    </source>
</reference>
<dbReference type="Gene3D" id="1.10.260.40">
    <property type="entry name" value="lambda repressor-like DNA-binding domains"/>
    <property type="match status" value="1"/>
</dbReference>
<comment type="caution">
    <text evidence="2">The sequence shown here is derived from an EMBL/GenBank/DDBJ whole genome shotgun (WGS) entry which is preliminary data.</text>
</comment>
<dbReference type="EMBL" id="DYVQ01000079">
    <property type="protein sequence ID" value="HJF74475.1"/>
    <property type="molecule type" value="Genomic_DNA"/>
</dbReference>
<feature type="domain" description="HTH cro/C1-type" evidence="1">
    <location>
        <begin position="8"/>
        <end position="51"/>
    </location>
</feature>
<proteinExistence type="predicted"/>
<dbReference type="CDD" id="cd00093">
    <property type="entry name" value="HTH_XRE"/>
    <property type="match status" value="1"/>
</dbReference>
<evidence type="ECO:0000259" key="1">
    <source>
        <dbReference type="PROSITE" id="PS50943"/>
    </source>
</evidence>
<dbReference type="GO" id="GO:0003677">
    <property type="term" value="F:DNA binding"/>
    <property type="evidence" value="ECO:0007669"/>
    <property type="project" value="InterPro"/>
</dbReference>
<dbReference type="PROSITE" id="PS50943">
    <property type="entry name" value="HTH_CROC1"/>
    <property type="match status" value="1"/>
</dbReference>
<evidence type="ECO:0000313" key="3">
    <source>
        <dbReference type="Proteomes" id="UP000749334"/>
    </source>
</evidence>
<dbReference type="AlphaFoldDB" id="A0A921HBS5"/>
<dbReference type="SUPFAM" id="SSF47413">
    <property type="entry name" value="lambda repressor-like DNA-binding domains"/>
    <property type="match status" value="1"/>
</dbReference>
<sequence length="126" mass="13753">MLQISDFLKSERERLGLTQEEIASKCGVSKRTYIYYEQGERVPNTDFLAALTQIGGDVMYVLSGIRGVAQLSSLENMVLNAFNALNDEEKLQALGFLTGLKTQKSNGINQSAGGNVTNMVAGNMKK</sequence>
<dbReference type="InterPro" id="IPR010982">
    <property type="entry name" value="Lambda_DNA-bd_dom_sf"/>
</dbReference>
<organism evidence="2 3">
    <name type="scientific">Gallibacterium anatis</name>
    <dbReference type="NCBI Taxonomy" id="750"/>
    <lineage>
        <taxon>Bacteria</taxon>
        <taxon>Pseudomonadati</taxon>
        <taxon>Pseudomonadota</taxon>
        <taxon>Gammaproteobacteria</taxon>
        <taxon>Pasteurellales</taxon>
        <taxon>Pasteurellaceae</taxon>
        <taxon>Gallibacterium</taxon>
    </lineage>
</organism>
<reference evidence="2" key="2">
    <citation type="submission" date="2021-09" db="EMBL/GenBank/DDBJ databases">
        <authorList>
            <person name="Gilroy R."/>
        </authorList>
    </citation>
    <scope>NUCLEOTIDE SEQUENCE</scope>
    <source>
        <strain evidence="2">ChiHjej11B10-15683</strain>
    </source>
</reference>
<gene>
    <name evidence="2" type="ORF">K8W15_09900</name>
</gene>
<accession>A0A921HBS5</accession>
<name>A0A921HBS5_9PAST</name>
<dbReference type="SMART" id="SM00530">
    <property type="entry name" value="HTH_XRE"/>
    <property type="match status" value="1"/>
</dbReference>
<dbReference type="Pfam" id="PF01381">
    <property type="entry name" value="HTH_3"/>
    <property type="match status" value="1"/>
</dbReference>
<evidence type="ECO:0000313" key="2">
    <source>
        <dbReference type="EMBL" id="HJF74475.1"/>
    </source>
</evidence>